<dbReference type="EMBL" id="UINC01007151">
    <property type="protein sequence ID" value="SVA31693.1"/>
    <property type="molecule type" value="Genomic_DNA"/>
</dbReference>
<feature type="non-terminal residue" evidence="3">
    <location>
        <position position="334"/>
    </location>
</feature>
<feature type="transmembrane region" description="Helical" evidence="1">
    <location>
        <begin position="77"/>
        <end position="101"/>
    </location>
</feature>
<dbReference type="SUPFAM" id="SSF103473">
    <property type="entry name" value="MFS general substrate transporter"/>
    <property type="match status" value="1"/>
</dbReference>
<keyword evidence="1" id="KW-0472">Membrane</keyword>
<sequence length="334" mass="35357">MNFRTNKSSPQKVLIFGSAMHIWSDLFFALLVPLLPHIKEELNLSYTSIGLLRSVYSGSSAILQIPAGLVAESTGEFWMLLGGNIWVGLGLIVMAIVPGFLPLIGATALGGLGGGTQHPLASSMVSRAYDSAGRSTAVGTVNFSGDIGKMIAPIVAGLLVMSGGWRRAMWIVGAAGSAFMCFSVFTRRHFDMGKPLIEHSPEKWDGKDSDEVSTIVGFIVLTGVGILDSATRSSTLVFFPFIFIERGMGDSEVGVALFLLFAGGAAGKYICGWLDDRTGTLPLIWATKGMTTTLIISAIFVPSFALWPLAIILGVGLNGTSSVLYATVAKFIPP</sequence>
<feature type="domain" description="Major facilitator superfamily (MFS) profile" evidence="2">
    <location>
        <begin position="13"/>
        <end position="334"/>
    </location>
</feature>
<dbReference type="GO" id="GO:0022857">
    <property type="term" value="F:transmembrane transporter activity"/>
    <property type="evidence" value="ECO:0007669"/>
    <property type="project" value="InterPro"/>
</dbReference>
<gene>
    <name evidence="3" type="ORF">METZ01_LOCUS84547</name>
</gene>
<name>A0A381UXJ5_9ZZZZ</name>
<organism evidence="3">
    <name type="scientific">marine metagenome</name>
    <dbReference type="NCBI Taxonomy" id="408172"/>
    <lineage>
        <taxon>unclassified sequences</taxon>
        <taxon>metagenomes</taxon>
        <taxon>ecological metagenomes</taxon>
    </lineage>
</organism>
<proteinExistence type="predicted"/>
<feature type="transmembrane region" description="Helical" evidence="1">
    <location>
        <begin position="12"/>
        <end position="32"/>
    </location>
</feature>
<evidence type="ECO:0000259" key="2">
    <source>
        <dbReference type="PROSITE" id="PS50850"/>
    </source>
</evidence>
<protein>
    <recommendedName>
        <fullName evidence="2">Major facilitator superfamily (MFS) profile domain-containing protein</fullName>
    </recommendedName>
</protein>
<evidence type="ECO:0000313" key="3">
    <source>
        <dbReference type="EMBL" id="SVA31693.1"/>
    </source>
</evidence>
<dbReference type="InterPro" id="IPR036259">
    <property type="entry name" value="MFS_trans_sf"/>
</dbReference>
<dbReference type="Gene3D" id="1.20.1250.20">
    <property type="entry name" value="MFS general substrate transporter like domains"/>
    <property type="match status" value="1"/>
</dbReference>
<dbReference type="Pfam" id="PF07690">
    <property type="entry name" value="MFS_1"/>
    <property type="match status" value="1"/>
</dbReference>
<keyword evidence="1" id="KW-1133">Transmembrane helix</keyword>
<dbReference type="PANTHER" id="PTHR43129">
    <property type="entry name" value="FOSMIDOMYCIN RESISTANCE PROTEIN"/>
    <property type="match status" value="1"/>
</dbReference>
<keyword evidence="1" id="KW-0812">Transmembrane</keyword>
<feature type="transmembrane region" description="Helical" evidence="1">
    <location>
        <begin position="44"/>
        <end position="65"/>
    </location>
</feature>
<dbReference type="PROSITE" id="PS50850">
    <property type="entry name" value="MFS"/>
    <property type="match status" value="1"/>
</dbReference>
<dbReference type="GO" id="GO:0005886">
    <property type="term" value="C:plasma membrane"/>
    <property type="evidence" value="ECO:0007669"/>
    <property type="project" value="TreeGrafter"/>
</dbReference>
<dbReference type="InterPro" id="IPR020846">
    <property type="entry name" value="MFS_dom"/>
</dbReference>
<dbReference type="InterPro" id="IPR011701">
    <property type="entry name" value="MFS"/>
</dbReference>
<feature type="transmembrane region" description="Helical" evidence="1">
    <location>
        <begin position="253"/>
        <end position="271"/>
    </location>
</feature>
<evidence type="ECO:0000256" key="1">
    <source>
        <dbReference type="SAM" id="Phobius"/>
    </source>
</evidence>
<dbReference type="AlphaFoldDB" id="A0A381UXJ5"/>
<reference evidence="3" key="1">
    <citation type="submission" date="2018-05" db="EMBL/GenBank/DDBJ databases">
        <authorList>
            <person name="Lanie J.A."/>
            <person name="Ng W.-L."/>
            <person name="Kazmierczak K.M."/>
            <person name="Andrzejewski T.M."/>
            <person name="Davidsen T.M."/>
            <person name="Wayne K.J."/>
            <person name="Tettelin H."/>
            <person name="Glass J.I."/>
            <person name="Rusch D."/>
            <person name="Podicherti R."/>
            <person name="Tsui H.-C.T."/>
            <person name="Winkler M.E."/>
        </authorList>
    </citation>
    <scope>NUCLEOTIDE SEQUENCE</scope>
</reference>
<dbReference type="PANTHER" id="PTHR43129:SF1">
    <property type="entry name" value="FOSMIDOMYCIN RESISTANCE PROTEIN"/>
    <property type="match status" value="1"/>
</dbReference>
<accession>A0A381UXJ5</accession>
<feature type="transmembrane region" description="Helical" evidence="1">
    <location>
        <begin position="212"/>
        <end position="233"/>
    </location>
</feature>
<feature type="transmembrane region" description="Helical" evidence="1">
    <location>
        <begin position="168"/>
        <end position="186"/>
    </location>
</feature>